<evidence type="ECO:0000256" key="13">
    <source>
        <dbReference type="SAM" id="Phobius"/>
    </source>
</evidence>
<evidence type="ECO:0000259" key="14">
    <source>
        <dbReference type="PROSITE" id="PS50857"/>
    </source>
</evidence>
<evidence type="ECO:0000256" key="4">
    <source>
        <dbReference type="ARBA" id="ARBA00022660"/>
    </source>
</evidence>
<dbReference type="PANTHER" id="PTHR22888:SF9">
    <property type="entry name" value="CYTOCHROME C OXIDASE SUBUNIT 2"/>
    <property type="match status" value="1"/>
</dbReference>
<dbReference type="InterPro" id="IPR011759">
    <property type="entry name" value="Cyt_c_oxidase_su2_TM_dom"/>
</dbReference>
<dbReference type="InterPro" id="IPR045187">
    <property type="entry name" value="CcO_II"/>
</dbReference>
<keyword evidence="7 10" id="KW-0249">Electron transport</keyword>
<comment type="cofactor">
    <cofactor evidence="11">
        <name>Cu cation</name>
        <dbReference type="ChEBI" id="CHEBI:23378"/>
    </cofactor>
    <text evidence="11">Binds a copper A center.</text>
</comment>
<dbReference type="EMBL" id="JAEHFX010000002">
    <property type="protein sequence ID" value="MBK0402307.1"/>
    <property type="molecule type" value="Genomic_DNA"/>
</dbReference>
<comment type="catalytic activity">
    <reaction evidence="11">
        <text>4 Fe(II)-[cytochrome c] + O2 + 8 H(+)(in) = 4 Fe(III)-[cytochrome c] + 2 H2O + 4 H(+)(out)</text>
        <dbReference type="Rhea" id="RHEA:11436"/>
        <dbReference type="Rhea" id="RHEA-COMP:10350"/>
        <dbReference type="Rhea" id="RHEA-COMP:14399"/>
        <dbReference type="ChEBI" id="CHEBI:15377"/>
        <dbReference type="ChEBI" id="CHEBI:15378"/>
        <dbReference type="ChEBI" id="CHEBI:15379"/>
        <dbReference type="ChEBI" id="CHEBI:29033"/>
        <dbReference type="ChEBI" id="CHEBI:29034"/>
        <dbReference type="EC" id="7.1.1.9"/>
    </reaction>
</comment>
<feature type="transmembrane region" description="Helical" evidence="13">
    <location>
        <begin position="6"/>
        <end position="23"/>
    </location>
</feature>
<keyword evidence="11" id="KW-0479">Metal-binding</keyword>
<feature type="region of interest" description="Disordered" evidence="12">
    <location>
        <begin position="337"/>
        <end position="365"/>
    </location>
</feature>
<feature type="transmembrane region" description="Helical" evidence="13">
    <location>
        <begin position="44"/>
        <end position="65"/>
    </location>
</feature>
<dbReference type="Gene3D" id="1.10.287.90">
    <property type="match status" value="1"/>
</dbReference>
<feature type="compositionally biased region" description="Basic and acidic residues" evidence="12">
    <location>
        <begin position="351"/>
        <end position="365"/>
    </location>
</feature>
<keyword evidence="11" id="KW-0186">Copper</keyword>
<evidence type="ECO:0000256" key="10">
    <source>
        <dbReference type="RuleBase" id="RU000456"/>
    </source>
</evidence>
<organism evidence="16 17">
    <name type="scientific">Adhaeribacter terrigena</name>
    <dbReference type="NCBI Taxonomy" id="2793070"/>
    <lineage>
        <taxon>Bacteria</taxon>
        <taxon>Pseudomonadati</taxon>
        <taxon>Bacteroidota</taxon>
        <taxon>Cytophagia</taxon>
        <taxon>Cytophagales</taxon>
        <taxon>Hymenobacteraceae</taxon>
        <taxon>Adhaeribacter</taxon>
    </lineage>
</organism>
<keyword evidence="6" id="KW-1278">Translocase</keyword>
<evidence type="ECO:0000256" key="6">
    <source>
        <dbReference type="ARBA" id="ARBA00022967"/>
    </source>
</evidence>
<keyword evidence="5 10" id="KW-0812">Transmembrane</keyword>
<dbReference type="Pfam" id="PF02790">
    <property type="entry name" value="COX2_TM"/>
    <property type="match status" value="1"/>
</dbReference>
<name>A0ABS1BZG2_9BACT</name>
<dbReference type="Gene3D" id="2.60.40.420">
    <property type="entry name" value="Cupredoxins - blue copper proteins"/>
    <property type="match status" value="1"/>
</dbReference>
<evidence type="ECO:0000256" key="3">
    <source>
        <dbReference type="ARBA" id="ARBA00022448"/>
    </source>
</evidence>
<comment type="similarity">
    <text evidence="2 10">Belongs to the cytochrome c oxidase subunit 2 family.</text>
</comment>
<evidence type="ECO:0000256" key="11">
    <source>
        <dbReference type="RuleBase" id="RU004024"/>
    </source>
</evidence>
<protein>
    <recommendedName>
        <fullName evidence="11">Cytochrome c oxidase subunit 2</fullName>
        <ecNumber evidence="11">7.1.1.9</ecNumber>
    </recommendedName>
</protein>
<evidence type="ECO:0000256" key="12">
    <source>
        <dbReference type="SAM" id="MobiDB-lite"/>
    </source>
</evidence>
<dbReference type="InterPro" id="IPR008972">
    <property type="entry name" value="Cupredoxin"/>
</dbReference>
<dbReference type="PRINTS" id="PR01166">
    <property type="entry name" value="CYCOXIDASEII"/>
</dbReference>
<evidence type="ECO:0000313" key="17">
    <source>
        <dbReference type="Proteomes" id="UP000644147"/>
    </source>
</evidence>
<feature type="transmembrane region" description="Helical" evidence="13">
    <location>
        <begin position="85"/>
        <end position="110"/>
    </location>
</feature>
<evidence type="ECO:0000256" key="1">
    <source>
        <dbReference type="ARBA" id="ARBA00004141"/>
    </source>
</evidence>
<evidence type="ECO:0000313" key="16">
    <source>
        <dbReference type="EMBL" id="MBK0402307.1"/>
    </source>
</evidence>
<keyword evidence="9 13" id="KW-0472">Membrane</keyword>
<reference evidence="16 17" key="1">
    <citation type="submission" date="2020-12" db="EMBL/GenBank/DDBJ databases">
        <title>Bacterial novel species Adhaeribacter sp. BT258 isolated from soil.</title>
        <authorList>
            <person name="Jung H.-Y."/>
        </authorList>
    </citation>
    <scope>NUCLEOTIDE SEQUENCE [LARGE SCALE GENOMIC DNA]</scope>
    <source>
        <strain evidence="16 17">BT258</strain>
    </source>
</reference>
<keyword evidence="17" id="KW-1185">Reference proteome</keyword>
<evidence type="ECO:0000256" key="2">
    <source>
        <dbReference type="ARBA" id="ARBA00007866"/>
    </source>
</evidence>
<dbReference type="PROSITE" id="PS50999">
    <property type="entry name" value="COX2_TM"/>
    <property type="match status" value="1"/>
</dbReference>
<dbReference type="Pfam" id="PF00116">
    <property type="entry name" value="COX2"/>
    <property type="match status" value="1"/>
</dbReference>
<dbReference type="InterPro" id="IPR002429">
    <property type="entry name" value="CcO_II-like_C"/>
</dbReference>
<dbReference type="InterPro" id="IPR036257">
    <property type="entry name" value="Cyt_c_oxidase_su2_TM_sf"/>
</dbReference>
<sequence length="365" mass="41142">MINVAIAISVLLVVVVLVLLFRIQTLASIFTGSSEKRVSHSNKVNAILMLLFLLIGGAAFIWSWIKDQDKFILPVASEHGVWIDEMFWLTMVILGIVFAITQVLLFWYSYKYQHRDDKRAYFFPHNNKLEIFWTVIPAIVMAVLVFRGWKTWTTITNPAPEDAVVVEVVGKQFNWVIRYPGADNKLGKVKHTLIDGTNELGMDFSDKASMDDFIVNEIHIPKGKPVLFKIRSRDVTHSFYIPHFRAQMHAVPGMPTKFWLVPTKSTADMANEVGNPDFKYELVCNQICGRGHFAMRAVIVVDEPEDYEAWVAKQKSFISSNPDLLTNLKGATVPALNAAPAAETETPGENAAEKAEETVREEATL</sequence>
<dbReference type="PANTHER" id="PTHR22888">
    <property type="entry name" value="CYTOCHROME C OXIDASE, SUBUNIT II"/>
    <property type="match status" value="1"/>
</dbReference>
<gene>
    <name evidence="16" type="ORF">I5M27_04880</name>
</gene>
<feature type="domain" description="Cytochrome oxidase subunit II transmembrane region profile" evidence="15">
    <location>
        <begin position="59"/>
        <end position="159"/>
    </location>
</feature>
<dbReference type="EC" id="7.1.1.9" evidence="11"/>
<comment type="subcellular location">
    <subcellularLocation>
        <location evidence="10">Cell membrane</location>
        <topology evidence="10">Multi-pass membrane protein</topology>
    </subcellularLocation>
    <subcellularLocation>
        <location evidence="1">Membrane</location>
        <topology evidence="1">Multi-pass membrane protein</topology>
    </subcellularLocation>
</comment>
<feature type="transmembrane region" description="Helical" evidence="13">
    <location>
        <begin position="131"/>
        <end position="149"/>
    </location>
</feature>
<keyword evidence="8 13" id="KW-1133">Transmembrane helix</keyword>
<dbReference type="CDD" id="cd13919">
    <property type="entry name" value="CuRO_HCO_II_like_5"/>
    <property type="match status" value="1"/>
</dbReference>
<comment type="function">
    <text evidence="11">Subunits I and II form the functional core of the enzyme complex. Electrons originating in cytochrome c are transferred via heme a and Cu(A) to the binuclear center formed by heme a3 and Cu(B).</text>
</comment>
<evidence type="ECO:0000256" key="5">
    <source>
        <dbReference type="ARBA" id="ARBA00022692"/>
    </source>
</evidence>
<dbReference type="RefSeq" id="WP_200505060.1">
    <property type="nucleotide sequence ID" value="NZ_JAEHFX010000002.1"/>
</dbReference>
<evidence type="ECO:0000259" key="15">
    <source>
        <dbReference type="PROSITE" id="PS50999"/>
    </source>
</evidence>
<dbReference type="SUPFAM" id="SSF49503">
    <property type="entry name" value="Cupredoxins"/>
    <property type="match status" value="1"/>
</dbReference>
<proteinExistence type="inferred from homology"/>
<keyword evidence="3 10" id="KW-0813">Transport</keyword>
<keyword evidence="4 10" id="KW-0679">Respiratory chain</keyword>
<accession>A0ABS1BZG2</accession>
<comment type="caution">
    <text evidence="16">The sequence shown here is derived from an EMBL/GenBank/DDBJ whole genome shotgun (WGS) entry which is preliminary data.</text>
</comment>
<dbReference type="Proteomes" id="UP000644147">
    <property type="component" value="Unassembled WGS sequence"/>
</dbReference>
<evidence type="ECO:0000256" key="9">
    <source>
        <dbReference type="ARBA" id="ARBA00023136"/>
    </source>
</evidence>
<feature type="domain" description="Cytochrome oxidase subunit II copper A binding" evidence="14">
    <location>
        <begin position="161"/>
        <end position="313"/>
    </location>
</feature>
<dbReference type="SUPFAM" id="SSF81464">
    <property type="entry name" value="Cytochrome c oxidase subunit II-like, transmembrane region"/>
    <property type="match status" value="1"/>
</dbReference>
<evidence type="ECO:0000256" key="7">
    <source>
        <dbReference type="ARBA" id="ARBA00022982"/>
    </source>
</evidence>
<evidence type="ECO:0000256" key="8">
    <source>
        <dbReference type="ARBA" id="ARBA00022989"/>
    </source>
</evidence>
<feature type="compositionally biased region" description="Low complexity" evidence="12">
    <location>
        <begin position="337"/>
        <end position="350"/>
    </location>
</feature>
<dbReference type="PROSITE" id="PS50857">
    <property type="entry name" value="COX2_CUA"/>
    <property type="match status" value="1"/>
</dbReference>